<dbReference type="eggNOG" id="ENOG502SR70">
    <property type="taxonomic scope" value="Eukaryota"/>
</dbReference>
<proteinExistence type="predicted"/>
<feature type="domain" description="AB hydrolase-1" evidence="2">
    <location>
        <begin position="51"/>
        <end position="184"/>
    </location>
</feature>
<dbReference type="Pfam" id="PF00561">
    <property type="entry name" value="Abhydrolase_1"/>
    <property type="match status" value="1"/>
</dbReference>
<dbReference type="InterPro" id="IPR029058">
    <property type="entry name" value="AB_hydrolase_fold"/>
</dbReference>
<evidence type="ECO:0000313" key="4">
    <source>
        <dbReference type="Proteomes" id="UP000001056"/>
    </source>
</evidence>
<dbReference type="PANTHER" id="PTHR43798">
    <property type="entry name" value="MONOACYLGLYCEROL LIPASE"/>
    <property type="match status" value="1"/>
</dbReference>
<dbReference type="InParanoid" id="Q2H1H7"/>
<organism evidence="3 4">
    <name type="scientific">Chaetomium globosum (strain ATCC 6205 / CBS 148.51 / DSM 1962 / NBRC 6347 / NRRL 1970)</name>
    <name type="common">Soil fungus</name>
    <dbReference type="NCBI Taxonomy" id="306901"/>
    <lineage>
        <taxon>Eukaryota</taxon>
        <taxon>Fungi</taxon>
        <taxon>Dikarya</taxon>
        <taxon>Ascomycota</taxon>
        <taxon>Pezizomycotina</taxon>
        <taxon>Sordariomycetes</taxon>
        <taxon>Sordariomycetidae</taxon>
        <taxon>Sordariales</taxon>
        <taxon>Chaetomiaceae</taxon>
        <taxon>Chaetomium</taxon>
    </lineage>
</organism>
<keyword evidence="4" id="KW-1185">Reference proteome</keyword>
<evidence type="ECO:0000313" key="3">
    <source>
        <dbReference type="EMBL" id="EAQ87750.1"/>
    </source>
</evidence>
<dbReference type="SUPFAM" id="SSF53474">
    <property type="entry name" value="alpha/beta-Hydrolases"/>
    <property type="match status" value="1"/>
</dbReference>
<dbReference type="InterPro" id="IPR050266">
    <property type="entry name" value="AB_hydrolase_sf"/>
</dbReference>
<dbReference type="STRING" id="306901.Q2H1H7"/>
<accession>Q2H1H7</accession>
<dbReference type="ESTHER" id="chagb-q2h1h7">
    <property type="family name" value="6_AlphaBeta_hydrolase"/>
</dbReference>
<dbReference type="VEuPathDB" id="FungiDB:CHGG_04369"/>
<evidence type="ECO:0000256" key="1">
    <source>
        <dbReference type="SAM" id="MobiDB-lite"/>
    </source>
</evidence>
<dbReference type="EMBL" id="CH408032">
    <property type="protein sequence ID" value="EAQ87750.1"/>
    <property type="molecule type" value="Genomic_DNA"/>
</dbReference>
<dbReference type="AlphaFoldDB" id="Q2H1H7"/>
<dbReference type="InterPro" id="IPR000073">
    <property type="entry name" value="AB_hydrolase_1"/>
</dbReference>
<protein>
    <recommendedName>
        <fullName evidence="2">AB hydrolase-1 domain-containing protein</fullName>
    </recommendedName>
</protein>
<sequence>MADAAFSATGLDPTAIPAPPSSSPPQPQPPPTPFQHPPPFHLSLNPDQPTTILLLHGLLSSHFEYAHVTPLLSNYHLLLVDLPGHSRSFHPNTPPHPQNYHIPALADTLAPLIRTHAHHGRAHVVGLSMGGFVALDLARRFPELCASVWVTGAAPLGGWRGWFAARPWWVGRMMGVVGALPDAVYEWLGGRQGMRGHRELRGEDDGRMGQGGRWFEGGGVDAMARAIAVDIAAPNIDRVVGARIAVGYGLALRWRAAVPISADVVVKANAHSVIPNAGARPTHGGEDGCWQGEDGESSSNSAELHDYQLYRVQVSLQIGR</sequence>
<dbReference type="RefSeq" id="XP_001223583.1">
    <property type="nucleotide sequence ID" value="XM_001223582.1"/>
</dbReference>
<dbReference type="PANTHER" id="PTHR43798:SF33">
    <property type="entry name" value="HYDROLASE, PUTATIVE (AFU_ORTHOLOGUE AFUA_2G14860)-RELATED"/>
    <property type="match status" value="1"/>
</dbReference>
<dbReference type="GO" id="GO:0046464">
    <property type="term" value="P:acylglycerol catabolic process"/>
    <property type="evidence" value="ECO:0007669"/>
    <property type="project" value="TreeGrafter"/>
</dbReference>
<dbReference type="Proteomes" id="UP000001056">
    <property type="component" value="Unassembled WGS sequence"/>
</dbReference>
<reference evidence="4" key="1">
    <citation type="journal article" date="2015" name="Genome Announc.">
        <title>Draft genome sequence of the cellulolytic fungus Chaetomium globosum.</title>
        <authorList>
            <person name="Cuomo C.A."/>
            <person name="Untereiner W.A."/>
            <person name="Ma L.-J."/>
            <person name="Grabherr M."/>
            <person name="Birren B.W."/>
        </authorList>
    </citation>
    <scope>NUCLEOTIDE SEQUENCE [LARGE SCALE GENOMIC DNA]</scope>
    <source>
        <strain evidence="4">ATCC 6205 / CBS 148.51 / DSM 1962 / NBRC 6347 / NRRL 1970</strain>
    </source>
</reference>
<feature type="region of interest" description="Disordered" evidence="1">
    <location>
        <begin position="1"/>
        <end position="42"/>
    </location>
</feature>
<dbReference type="GO" id="GO:0016020">
    <property type="term" value="C:membrane"/>
    <property type="evidence" value="ECO:0007669"/>
    <property type="project" value="TreeGrafter"/>
</dbReference>
<dbReference type="HOGENOM" id="CLU_868786_0_0_1"/>
<gene>
    <name evidence="3" type="ORF">CHGG_04369</name>
</gene>
<evidence type="ECO:0000259" key="2">
    <source>
        <dbReference type="Pfam" id="PF00561"/>
    </source>
</evidence>
<dbReference type="GO" id="GO:0047372">
    <property type="term" value="F:monoacylglycerol lipase activity"/>
    <property type="evidence" value="ECO:0007669"/>
    <property type="project" value="TreeGrafter"/>
</dbReference>
<dbReference type="GeneID" id="4392709"/>
<feature type="region of interest" description="Disordered" evidence="1">
    <location>
        <begin position="276"/>
        <end position="300"/>
    </location>
</feature>
<dbReference type="Gene3D" id="3.40.50.1820">
    <property type="entry name" value="alpha/beta hydrolase"/>
    <property type="match status" value="1"/>
</dbReference>
<feature type="compositionally biased region" description="Pro residues" evidence="1">
    <location>
        <begin position="16"/>
        <end position="40"/>
    </location>
</feature>
<dbReference type="OrthoDB" id="8119704at2759"/>
<name>Q2H1H7_CHAGB</name>